<reference evidence="1 2" key="1">
    <citation type="submission" date="2018-06" db="EMBL/GenBank/DDBJ databases">
        <authorList>
            <consortium name="Pathogen Informatics"/>
            <person name="Doyle S."/>
        </authorList>
    </citation>
    <scope>NUCLEOTIDE SEQUENCE [LARGE SCALE GENOMIC DNA]</scope>
    <source>
        <strain evidence="1 2">NCTC10343</strain>
    </source>
</reference>
<dbReference type="GeneID" id="93346390"/>
<dbReference type="EMBL" id="UGSC01000001">
    <property type="protein sequence ID" value="SUA70151.1"/>
    <property type="molecule type" value="Genomic_DNA"/>
</dbReference>
<dbReference type="AlphaFoldDB" id="A0A378Y0U2"/>
<gene>
    <name evidence="1" type="ORF">NCTC10343_03021</name>
</gene>
<name>A0A378Y0U2_PAEPO</name>
<sequence length="95" mass="11254">MKVSNRVIEQFKVCCPISYLKCDSITDVEYKIKRAVTLGRKFAEYEGRKYIQYYHLQFTVQNGKVIDLTKDYNKYIEVSENVKNAYDRLEGKLLV</sequence>
<dbReference type="Proteomes" id="UP000254400">
    <property type="component" value="Unassembled WGS sequence"/>
</dbReference>
<dbReference type="RefSeq" id="WP_019687548.1">
    <property type="nucleotide sequence ID" value="NZ_CP036496.1"/>
</dbReference>
<accession>A0A378Y0U2</accession>
<evidence type="ECO:0000313" key="1">
    <source>
        <dbReference type="EMBL" id="SUA70151.1"/>
    </source>
</evidence>
<evidence type="ECO:0000313" key="2">
    <source>
        <dbReference type="Proteomes" id="UP000254400"/>
    </source>
</evidence>
<protein>
    <submittedName>
        <fullName evidence="1">Uncharacterized protein</fullName>
    </submittedName>
</protein>
<organism evidence="1 2">
    <name type="scientific">Paenibacillus polymyxa</name>
    <name type="common">Bacillus polymyxa</name>
    <dbReference type="NCBI Taxonomy" id="1406"/>
    <lineage>
        <taxon>Bacteria</taxon>
        <taxon>Bacillati</taxon>
        <taxon>Bacillota</taxon>
        <taxon>Bacilli</taxon>
        <taxon>Bacillales</taxon>
        <taxon>Paenibacillaceae</taxon>
        <taxon>Paenibacillus</taxon>
    </lineage>
</organism>
<proteinExistence type="predicted"/>